<dbReference type="InterPro" id="IPR011011">
    <property type="entry name" value="Znf_FYVE_PHD"/>
</dbReference>
<evidence type="ECO:0000256" key="2">
    <source>
        <dbReference type="ARBA" id="ARBA00022771"/>
    </source>
</evidence>
<feature type="domain" description="PHD-type" evidence="7">
    <location>
        <begin position="704"/>
        <end position="754"/>
    </location>
</feature>
<organism evidence="8 9">
    <name type="scientific">Filobasidium floriforme</name>
    <dbReference type="NCBI Taxonomy" id="5210"/>
    <lineage>
        <taxon>Eukaryota</taxon>
        <taxon>Fungi</taxon>
        <taxon>Dikarya</taxon>
        <taxon>Basidiomycota</taxon>
        <taxon>Agaricomycotina</taxon>
        <taxon>Tremellomycetes</taxon>
        <taxon>Filobasidiales</taxon>
        <taxon>Filobasidiaceae</taxon>
        <taxon>Filobasidium</taxon>
    </lineage>
</organism>
<feature type="region of interest" description="Disordered" evidence="6">
    <location>
        <begin position="469"/>
        <end position="513"/>
    </location>
</feature>
<dbReference type="GO" id="GO:0006325">
    <property type="term" value="P:chromatin organization"/>
    <property type="evidence" value="ECO:0007669"/>
    <property type="project" value="UniProtKB-KW"/>
</dbReference>
<name>A0A8K0JPS1_9TREE</name>
<feature type="compositionally biased region" description="Basic and acidic residues" evidence="6">
    <location>
        <begin position="562"/>
        <end position="577"/>
    </location>
</feature>
<comment type="caution">
    <text evidence="8">The sequence shown here is derived from an EMBL/GenBank/DDBJ whole genome shotgun (WGS) entry which is preliminary data.</text>
</comment>
<feature type="region of interest" description="Disordered" evidence="6">
    <location>
        <begin position="287"/>
        <end position="331"/>
    </location>
</feature>
<feature type="compositionally biased region" description="Basic and acidic residues" evidence="6">
    <location>
        <begin position="239"/>
        <end position="259"/>
    </location>
</feature>
<dbReference type="Gene3D" id="3.30.40.10">
    <property type="entry name" value="Zinc/RING finger domain, C3HC4 (zinc finger)"/>
    <property type="match status" value="1"/>
</dbReference>
<keyword evidence="4" id="KW-0156">Chromatin regulator</keyword>
<evidence type="ECO:0000259" key="7">
    <source>
        <dbReference type="PROSITE" id="PS50016"/>
    </source>
</evidence>
<keyword evidence="2 5" id="KW-0863">Zinc-finger</keyword>
<evidence type="ECO:0000256" key="1">
    <source>
        <dbReference type="ARBA" id="ARBA00022723"/>
    </source>
</evidence>
<keyword evidence="9" id="KW-1185">Reference proteome</keyword>
<dbReference type="SMART" id="SM00249">
    <property type="entry name" value="PHD"/>
    <property type="match status" value="1"/>
</dbReference>
<accession>A0A8K0JPS1</accession>
<feature type="region of interest" description="Disordered" evidence="6">
    <location>
        <begin position="25"/>
        <end position="64"/>
    </location>
</feature>
<dbReference type="InterPro" id="IPR019786">
    <property type="entry name" value="Zinc_finger_PHD-type_CS"/>
</dbReference>
<dbReference type="SUPFAM" id="SSF57903">
    <property type="entry name" value="FYVE/PHD zinc finger"/>
    <property type="match status" value="1"/>
</dbReference>
<dbReference type="Pfam" id="PF00628">
    <property type="entry name" value="PHD"/>
    <property type="match status" value="1"/>
</dbReference>
<evidence type="ECO:0000256" key="4">
    <source>
        <dbReference type="ARBA" id="ARBA00022853"/>
    </source>
</evidence>
<evidence type="ECO:0000256" key="6">
    <source>
        <dbReference type="SAM" id="MobiDB-lite"/>
    </source>
</evidence>
<dbReference type="InterPro" id="IPR019787">
    <property type="entry name" value="Znf_PHD-finger"/>
</dbReference>
<evidence type="ECO:0000256" key="5">
    <source>
        <dbReference type="PROSITE-ProRule" id="PRU00146"/>
    </source>
</evidence>
<feature type="compositionally biased region" description="Basic and acidic residues" evidence="6">
    <location>
        <begin position="381"/>
        <end position="401"/>
    </location>
</feature>
<dbReference type="GO" id="GO:0034967">
    <property type="term" value="C:Set3 complex"/>
    <property type="evidence" value="ECO:0007669"/>
    <property type="project" value="TreeGrafter"/>
</dbReference>
<dbReference type="PROSITE" id="PS01359">
    <property type="entry name" value="ZF_PHD_1"/>
    <property type="match status" value="1"/>
</dbReference>
<protein>
    <recommendedName>
        <fullName evidence="7">PHD-type domain-containing protein</fullName>
    </recommendedName>
</protein>
<dbReference type="PANTHER" id="PTHR46462:SF3">
    <property type="entry name" value="UPSET, ISOFORM A"/>
    <property type="match status" value="1"/>
</dbReference>
<dbReference type="GO" id="GO:0008270">
    <property type="term" value="F:zinc ion binding"/>
    <property type="evidence" value="ECO:0007669"/>
    <property type="project" value="UniProtKB-KW"/>
</dbReference>
<dbReference type="PROSITE" id="PS50016">
    <property type="entry name" value="ZF_PHD_2"/>
    <property type="match status" value="1"/>
</dbReference>
<dbReference type="InterPro" id="IPR013083">
    <property type="entry name" value="Znf_RING/FYVE/PHD"/>
</dbReference>
<dbReference type="AlphaFoldDB" id="A0A8K0JPS1"/>
<gene>
    <name evidence="8" type="ORF">FFLO_01589</name>
</gene>
<feature type="region of interest" description="Disordered" evidence="6">
    <location>
        <begin position="354"/>
        <end position="408"/>
    </location>
</feature>
<sequence length="1042" mass="113047">MTSVITGTQVATLAPEDAATLRSSDLASTIVPPTTRRKTRSTRPQSIQTSISESLPRRDSTVGVQTPSTGYAIGAVDMRFHQHSAPMQLPPLEQVSPYRLEHMSTIVTPTYHLAHSVTPTYFTPSRLTTPTHVGTSVYSTPYSVGPSPYFAYPGSAPFVYPAYAHQSVHPYPAQGYHIIPPGSSEDMLPHQSARHAALHHQHNLGNAPYLHLPQSPSPLPPNALSSRPTSVLLPARTDTVPKDSKRKPQESNVEFDRRTLIHSRSADLGLHPDGVELPPVPDAIRSHKRTASASTVSTSGPSAVSQHLGRNGTRLPSDATHPLHQRSHSDWSHIRRGTAQRLEIRCSVTEGRRLVFPDSTPGSLDHPTREELSLRSGTESPSRDGIDVASTPDHRQKHNSERTTLAPSLRTLDDGTAIVQERAVLRSDLAWLCQAAPKLAPEAKIEEEDGQDWNELGQLALTTPRRAKVETVEETNSAKKRKRLEASADGRDLPATAAMLPASPSKRRGKYSLSTDLGSSITSVEHFGRLAIKQELALQFLGLDGSDVESEAKADGDEEKDSEPAKVTADRHSREKQSPISISTKSTRATNAILAHAPDWPDSMPPWTQEIDWLQKRQLQQTTMLEREKTSSLERYLEAPSEDESSDTDSRAVLMKHLKERGRTSKTSSDAREAVLRAKQKGKTLVERDLEIGAALPIISPAEEAGCLCGGRNEEGGGMVCCDGCSTWYHLSCCGIASEDELEDQWFCRRCDVEGPVSHVLDSPPDPIGVPVTPKLRQALGPTFSATDETARSYHAHTSDAALAPSPTFSPGAHFPTPLMDTPALYASPRLPSGSSVASKSAIPGSPRTYTKPRIVSYAEHYNICQTPGAPDSDYKKIYSTPKFEDFFDTGVMQSGSTPVQRNGGSPTPLNKPRIGGLGFPAFTTPTTSQNFLRSLQIGATGSTPALDFLPSSASGASQSPFPISPVLSSANRYKYPSVITDSISPSPYREHRRQVSFGARSTSFSASASHLRDSVTFEGVEKGPLDLGGELKALHRNNYAN</sequence>
<dbReference type="InterPro" id="IPR001965">
    <property type="entry name" value="Znf_PHD"/>
</dbReference>
<feature type="region of interest" description="Disordered" evidence="6">
    <location>
        <begin position="627"/>
        <end position="649"/>
    </location>
</feature>
<feature type="compositionally biased region" description="Basic and acidic residues" evidence="6">
    <location>
        <begin position="627"/>
        <end position="637"/>
    </location>
</feature>
<dbReference type="EMBL" id="JABELV010000022">
    <property type="protein sequence ID" value="KAG7563031.1"/>
    <property type="molecule type" value="Genomic_DNA"/>
</dbReference>
<dbReference type="GO" id="GO:0006355">
    <property type="term" value="P:regulation of DNA-templated transcription"/>
    <property type="evidence" value="ECO:0007669"/>
    <property type="project" value="TreeGrafter"/>
</dbReference>
<dbReference type="Proteomes" id="UP000812966">
    <property type="component" value="Unassembled WGS sequence"/>
</dbReference>
<feature type="region of interest" description="Disordered" evidence="6">
    <location>
        <begin position="206"/>
        <end position="259"/>
    </location>
</feature>
<feature type="region of interest" description="Disordered" evidence="6">
    <location>
        <begin position="549"/>
        <end position="582"/>
    </location>
</feature>
<dbReference type="PANTHER" id="PTHR46462">
    <property type="entry name" value="UPSET, ISOFORM A"/>
    <property type="match status" value="1"/>
</dbReference>
<proteinExistence type="predicted"/>
<reference evidence="8" key="1">
    <citation type="submission" date="2020-04" db="EMBL/GenBank/DDBJ databases">
        <title>Analysis of mating type loci in Filobasidium floriforme.</title>
        <authorList>
            <person name="Nowrousian M."/>
        </authorList>
    </citation>
    <scope>NUCLEOTIDE SEQUENCE</scope>
    <source>
        <strain evidence="8">CBS 6242</strain>
    </source>
</reference>
<keyword evidence="1" id="KW-0479">Metal-binding</keyword>
<dbReference type="OrthoDB" id="436852at2759"/>
<evidence type="ECO:0000313" key="9">
    <source>
        <dbReference type="Proteomes" id="UP000812966"/>
    </source>
</evidence>
<feature type="compositionally biased region" description="Polar residues" evidence="6">
    <location>
        <begin position="291"/>
        <end position="305"/>
    </location>
</feature>
<evidence type="ECO:0000256" key="3">
    <source>
        <dbReference type="ARBA" id="ARBA00022833"/>
    </source>
</evidence>
<dbReference type="GO" id="GO:0070210">
    <property type="term" value="C:Rpd3L-Expanded complex"/>
    <property type="evidence" value="ECO:0007669"/>
    <property type="project" value="TreeGrafter"/>
</dbReference>
<keyword evidence="3" id="KW-0862">Zinc</keyword>
<evidence type="ECO:0000313" key="8">
    <source>
        <dbReference type="EMBL" id="KAG7563031.1"/>
    </source>
</evidence>